<gene>
    <name evidence="1" type="ORF">CH367_12450</name>
</gene>
<protein>
    <recommendedName>
        <fullName evidence="3">Lipoprotein</fullName>
    </recommendedName>
</protein>
<keyword evidence="2" id="KW-1185">Reference proteome</keyword>
<dbReference type="EMBL" id="NPDS01000005">
    <property type="protein sequence ID" value="PJZ57083.1"/>
    <property type="molecule type" value="Genomic_DNA"/>
</dbReference>
<sequence length="61" mass="6483">MENNACNNRAQACFSGFIVVSGATSSLTNSTPNSQEIANLAVTCNALQKACEADCNQKHKY</sequence>
<name>A0ABX4NK29_9LEPT</name>
<evidence type="ECO:0008006" key="3">
    <source>
        <dbReference type="Google" id="ProtNLM"/>
    </source>
</evidence>
<evidence type="ECO:0000313" key="1">
    <source>
        <dbReference type="EMBL" id="PJZ57083.1"/>
    </source>
</evidence>
<reference evidence="1 2" key="1">
    <citation type="submission" date="2017-07" db="EMBL/GenBank/DDBJ databases">
        <title>Leptospira spp. isolated from tropical soils.</title>
        <authorList>
            <person name="Thibeaux R."/>
            <person name="Iraola G."/>
            <person name="Ferres I."/>
            <person name="Bierque E."/>
            <person name="Girault D."/>
            <person name="Soupe-Gilbert M.-E."/>
            <person name="Picardeau M."/>
            <person name="Goarant C."/>
        </authorList>
    </citation>
    <scope>NUCLEOTIDE SEQUENCE [LARGE SCALE GENOMIC DNA]</scope>
    <source>
        <strain evidence="1 2">FH4-C-A1</strain>
    </source>
</reference>
<comment type="caution">
    <text evidence="1">The sequence shown here is derived from an EMBL/GenBank/DDBJ whole genome shotgun (WGS) entry which is preliminary data.</text>
</comment>
<evidence type="ECO:0000313" key="2">
    <source>
        <dbReference type="Proteomes" id="UP000231879"/>
    </source>
</evidence>
<proteinExistence type="predicted"/>
<dbReference type="Proteomes" id="UP000231879">
    <property type="component" value="Unassembled WGS sequence"/>
</dbReference>
<dbReference type="NCBIfam" id="NF047434">
    <property type="entry name" value="LA_0364_fam_lipo"/>
    <property type="match status" value="1"/>
</dbReference>
<accession>A0ABX4NK29</accession>
<organism evidence="1 2">
    <name type="scientific">Leptospira barantonii</name>
    <dbReference type="NCBI Taxonomy" id="2023184"/>
    <lineage>
        <taxon>Bacteria</taxon>
        <taxon>Pseudomonadati</taxon>
        <taxon>Spirochaetota</taxon>
        <taxon>Spirochaetia</taxon>
        <taxon>Leptospirales</taxon>
        <taxon>Leptospiraceae</taxon>
        <taxon>Leptospira</taxon>
    </lineage>
</organism>